<dbReference type="EMBL" id="BMOY01000002">
    <property type="protein sequence ID" value="GGI95641.1"/>
    <property type="molecule type" value="Genomic_DNA"/>
</dbReference>
<dbReference type="PROSITE" id="PS00893">
    <property type="entry name" value="NUDIX_BOX"/>
    <property type="match status" value="1"/>
</dbReference>
<dbReference type="PROSITE" id="PS51462">
    <property type="entry name" value="NUDIX"/>
    <property type="match status" value="1"/>
</dbReference>
<dbReference type="Pfam" id="PF00293">
    <property type="entry name" value="NUDIX"/>
    <property type="match status" value="1"/>
</dbReference>
<reference evidence="5" key="1">
    <citation type="journal article" date="2014" name="Int. J. Syst. Evol. Microbiol.">
        <title>Complete genome sequence of Corynebacterium casei LMG S-19264T (=DSM 44701T), isolated from a smear-ripened cheese.</title>
        <authorList>
            <consortium name="US DOE Joint Genome Institute (JGI-PGF)"/>
            <person name="Walter F."/>
            <person name="Albersmeier A."/>
            <person name="Kalinowski J."/>
            <person name="Ruckert C."/>
        </authorList>
    </citation>
    <scope>NUCLEOTIDE SEQUENCE</scope>
    <source>
        <strain evidence="5">JCM 18487</strain>
    </source>
</reference>
<gene>
    <name evidence="5" type="ORF">GCM10010885_01640</name>
</gene>
<dbReference type="FunFam" id="3.90.79.10:FF:000024">
    <property type="entry name" value="ADP-ribose pyrophosphatase"/>
    <property type="match status" value="1"/>
</dbReference>
<dbReference type="InterPro" id="IPR015797">
    <property type="entry name" value="NUDIX_hydrolase-like_dom_sf"/>
</dbReference>
<comment type="caution">
    <text evidence="5">The sequence shown here is derived from an EMBL/GenBank/DDBJ whole genome shotgun (WGS) entry which is preliminary data.</text>
</comment>
<sequence>MSPHRFYERTVGTETLFSGRVVRLERLTVELPDGSRSTREVVRHPGAVAVLAEPRPGYLLLVEQYRKGPEQALLEIPAGKLDPGESPERCALRELAEETGYQAAGVAKVCEFFSTPGFSDEKVHLFVASGLVPGRSHPDADEWLAVHELPQQEVARKLWSGELRDAKTIIAVQWWLLRANGGADGGGCR</sequence>
<dbReference type="InterPro" id="IPR000086">
    <property type="entry name" value="NUDIX_hydrolase_dom"/>
</dbReference>
<reference evidence="5" key="2">
    <citation type="submission" date="2020-09" db="EMBL/GenBank/DDBJ databases">
        <authorList>
            <person name="Sun Q."/>
            <person name="Ohkuma M."/>
        </authorList>
    </citation>
    <scope>NUCLEOTIDE SEQUENCE</scope>
    <source>
        <strain evidence="5">JCM 18487</strain>
    </source>
</reference>
<dbReference type="InterPro" id="IPR020476">
    <property type="entry name" value="Nudix_hydrolase"/>
</dbReference>
<dbReference type="PANTHER" id="PTHR11839">
    <property type="entry name" value="UDP/ADP-SUGAR PYROPHOSPHATASE"/>
    <property type="match status" value="1"/>
</dbReference>
<evidence type="ECO:0000256" key="1">
    <source>
        <dbReference type="ARBA" id="ARBA00001946"/>
    </source>
</evidence>
<dbReference type="Proteomes" id="UP000637695">
    <property type="component" value="Unassembled WGS sequence"/>
</dbReference>
<dbReference type="SUPFAM" id="SSF55811">
    <property type="entry name" value="Nudix"/>
    <property type="match status" value="1"/>
</dbReference>
<dbReference type="AlphaFoldDB" id="A0A917K3H7"/>
<comment type="similarity">
    <text evidence="3">Belongs to the Nudix hydrolase family.</text>
</comment>
<dbReference type="CDD" id="cd03424">
    <property type="entry name" value="NUDIX_ADPRase_Nudt5_UGPPase_Nudt14"/>
    <property type="match status" value="1"/>
</dbReference>
<keyword evidence="6" id="KW-1185">Reference proteome</keyword>
<proteinExistence type="inferred from homology"/>
<accession>A0A917K3H7</accession>
<organism evidence="5 6">
    <name type="scientific">Alicyclobacillus cellulosilyticus</name>
    <dbReference type="NCBI Taxonomy" id="1003997"/>
    <lineage>
        <taxon>Bacteria</taxon>
        <taxon>Bacillati</taxon>
        <taxon>Bacillota</taxon>
        <taxon>Bacilli</taxon>
        <taxon>Bacillales</taxon>
        <taxon>Alicyclobacillaceae</taxon>
        <taxon>Alicyclobacillus</taxon>
    </lineage>
</organism>
<name>A0A917K3H7_9BACL</name>
<feature type="domain" description="Nudix hydrolase" evidence="4">
    <location>
        <begin position="42"/>
        <end position="171"/>
    </location>
</feature>
<dbReference type="GO" id="GO:0006753">
    <property type="term" value="P:nucleoside phosphate metabolic process"/>
    <property type="evidence" value="ECO:0007669"/>
    <property type="project" value="TreeGrafter"/>
</dbReference>
<dbReference type="RefSeq" id="WP_188880581.1">
    <property type="nucleotide sequence ID" value="NZ_BMOY01000002.1"/>
</dbReference>
<dbReference type="Gene3D" id="3.90.79.10">
    <property type="entry name" value="Nucleoside Triphosphate Pyrophosphohydrolase"/>
    <property type="match status" value="1"/>
</dbReference>
<dbReference type="GO" id="GO:0019693">
    <property type="term" value="P:ribose phosphate metabolic process"/>
    <property type="evidence" value="ECO:0007669"/>
    <property type="project" value="TreeGrafter"/>
</dbReference>
<dbReference type="GO" id="GO:0005829">
    <property type="term" value="C:cytosol"/>
    <property type="evidence" value="ECO:0007669"/>
    <property type="project" value="TreeGrafter"/>
</dbReference>
<evidence type="ECO:0000259" key="4">
    <source>
        <dbReference type="PROSITE" id="PS51462"/>
    </source>
</evidence>
<dbReference type="GO" id="GO:0016462">
    <property type="term" value="F:pyrophosphatase activity"/>
    <property type="evidence" value="ECO:0007669"/>
    <property type="project" value="UniProtKB-ARBA"/>
</dbReference>
<dbReference type="PRINTS" id="PR00502">
    <property type="entry name" value="NUDIXFAMILY"/>
</dbReference>
<evidence type="ECO:0000256" key="3">
    <source>
        <dbReference type="RuleBase" id="RU003476"/>
    </source>
</evidence>
<evidence type="ECO:0000313" key="6">
    <source>
        <dbReference type="Proteomes" id="UP000637695"/>
    </source>
</evidence>
<dbReference type="PANTHER" id="PTHR11839:SF18">
    <property type="entry name" value="NUDIX HYDROLASE DOMAIN-CONTAINING PROTEIN"/>
    <property type="match status" value="1"/>
</dbReference>
<evidence type="ECO:0000313" key="5">
    <source>
        <dbReference type="EMBL" id="GGI95641.1"/>
    </source>
</evidence>
<dbReference type="InterPro" id="IPR020084">
    <property type="entry name" value="NUDIX_hydrolase_CS"/>
</dbReference>
<comment type="cofactor">
    <cofactor evidence="1">
        <name>Mg(2+)</name>
        <dbReference type="ChEBI" id="CHEBI:18420"/>
    </cofactor>
</comment>
<keyword evidence="2 3" id="KW-0378">Hydrolase</keyword>
<protein>
    <submittedName>
        <fullName evidence="5">ADP-ribose pyrophosphatase</fullName>
    </submittedName>
</protein>
<evidence type="ECO:0000256" key="2">
    <source>
        <dbReference type="ARBA" id="ARBA00022801"/>
    </source>
</evidence>